<feature type="region of interest" description="Disordered" evidence="13">
    <location>
        <begin position="1"/>
        <end position="26"/>
    </location>
</feature>
<evidence type="ECO:0000256" key="5">
    <source>
        <dbReference type="ARBA" id="ARBA00022490"/>
    </source>
</evidence>
<keyword evidence="4 12" id="KW-0813">Transport</keyword>
<evidence type="ECO:0000259" key="16">
    <source>
        <dbReference type="Pfam" id="PF16381"/>
    </source>
</evidence>
<dbReference type="Gene3D" id="1.25.10.10">
    <property type="entry name" value="Leucine-rich Repeat Variant"/>
    <property type="match status" value="2"/>
</dbReference>
<evidence type="ECO:0000313" key="17">
    <source>
        <dbReference type="EMBL" id="CAK0785131.1"/>
    </source>
</evidence>
<dbReference type="GO" id="GO:0006891">
    <property type="term" value="P:intra-Golgi vesicle-mediated transport"/>
    <property type="evidence" value="ECO:0007669"/>
    <property type="project" value="TreeGrafter"/>
</dbReference>
<dbReference type="GO" id="GO:0005783">
    <property type="term" value="C:endoplasmic reticulum"/>
    <property type="evidence" value="ECO:0007669"/>
    <property type="project" value="TreeGrafter"/>
</dbReference>
<proteinExistence type="inferred from homology"/>
<evidence type="ECO:0000256" key="9">
    <source>
        <dbReference type="ARBA" id="ARBA00023034"/>
    </source>
</evidence>
<gene>
    <name evidence="17" type="ORF">CVIRNUC_008337</name>
</gene>
<dbReference type="SUPFAM" id="SSF48371">
    <property type="entry name" value="ARM repeat"/>
    <property type="match status" value="1"/>
</dbReference>
<evidence type="ECO:0000259" key="14">
    <source>
        <dbReference type="Pfam" id="PF01602"/>
    </source>
</evidence>
<dbReference type="FunFam" id="3.30.310.10:FF:000011">
    <property type="entry name" value="Coatomer subunit gamma"/>
    <property type="match status" value="1"/>
</dbReference>
<dbReference type="PANTHER" id="PTHR10261:SF0">
    <property type="entry name" value="COATOMER SUBUNIT GAMMA-2"/>
    <property type="match status" value="1"/>
</dbReference>
<dbReference type="Pfam" id="PF01602">
    <property type="entry name" value="Adaptin_N"/>
    <property type="match status" value="1"/>
</dbReference>
<dbReference type="GO" id="GO:0005793">
    <property type="term" value="C:endoplasmic reticulum-Golgi intermediate compartment"/>
    <property type="evidence" value="ECO:0007669"/>
    <property type="project" value="TreeGrafter"/>
</dbReference>
<dbReference type="SUPFAM" id="SSF49348">
    <property type="entry name" value="Clathrin adaptor appendage domain"/>
    <property type="match status" value="1"/>
</dbReference>
<evidence type="ECO:0000313" key="18">
    <source>
        <dbReference type="Proteomes" id="UP001314263"/>
    </source>
</evidence>
<dbReference type="InterPro" id="IPR013041">
    <property type="entry name" value="Clathrin_app_Ig-like_sf"/>
</dbReference>
<comment type="similarity">
    <text evidence="2 12">Belongs to the COPG family.</text>
</comment>
<dbReference type="InterPro" id="IPR016024">
    <property type="entry name" value="ARM-type_fold"/>
</dbReference>
<sequence length="887" mass="97612">MAATAQDPSAPLRGPEKKDEDRDDETEYSPFYAIEKGAVLQEARCFNDPHIDSRRCQQVITKLLYLLTQGETLTKKEASEVFFSVTKLYQSKDANLRRMVYLVIKDVCPGSDEVIIITSSLMKDMNSKTDLYRSNAIRVLCSITDSQLLGQIERYLKQAIVDKAPVVASAVLVSALHLLGANAEIVKRWTNEIQEAVNSKSSMVQFHGVALLHALRAGDRLAISKLVTSLTQKNVRSSLAQVLLVRYVAQVISESTNQGASSRPFYSWLESCLRHKGEMVIIEASRAIVNMPDVTQRELQPAVTVLQLFLTSSKPVLRFAAVRTLNKVAMTHPSAVQTCNLDLEALISDTNRTIATLAITTLLKTGNESSVERLLKQIGSFMSDIADDFKIVVVEAIRTLCLKFPQKYRALMNFLSNVLREDGGFEYKKAIVDSILILIKDIPDAKEPGLGHLCEFIEDCEFTYLSTQILHVLGDEGPKTKDPSKYIRFIYNRIILENATVRAAAVSSLAKFGALVEDLRERVKVLLSRALHDNDDEVRDRATLHLAELDGKAGGLAAVQVQWNIPAKNLEKSLRTYLENGTDAPFDLSSVPRALPQAPPKEQKKKTGAAAVPAKPPPVAASEYASALQHIPQFAKLGPVFKSAEPLLLTEEETEYNIALVVHVMETHVLLQFNCTNTVAEQVLENVNVVVDLAEAEGFEEEVSVPLARMEYGTVGQSYVLLKREAGSMTMGKLGACLQFTVKEIDPSTGEAEEDGYEDEYQLEDIDIGASNYIKAVPLHNFRSVWEETNPDSELADDYGLGVRDSLQDAVEAVISILGMSACDGTDAVPPNARSHTVLLSGTFVGDVTALARISFGIDMGRNVAMKLVTRSEAPDVSEAIHQIIQS</sequence>
<evidence type="ECO:0000256" key="1">
    <source>
        <dbReference type="ARBA" id="ARBA00004255"/>
    </source>
</evidence>
<feature type="domain" description="Clathrin/coatomer adaptor adaptin-like N-terminal" evidence="14">
    <location>
        <begin position="37"/>
        <end position="545"/>
    </location>
</feature>
<dbReference type="GO" id="GO:0000139">
    <property type="term" value="C:Golgi membrane"/>
    <property type="evidence" value="ECO:0007669"/>
    <property type="project" value="UniProtKB-SubCell"/>
</dbReference>
<dbReference type="InterPro" id="IPR017106">
    <property type="entry name" value="Coatomer_gsu"/>
</dbReference>
<dbReference type="GO" id="GO:0009306">
    <property type="term" value="P:protein secretion"/>
    <property type="evidence" value="ECO:0007669"/>
    <property type="project" value="TreeGrafter"/>
</dbReference>
<keyword evidence="9 12" id="KW-0333">Golgi apparatus</keyword>
<dbReference type="GO" id="GO:0005198">
    <property type="term" value="F:structural molecule activity"/>
    <property type="evidence" value="ECO:0007669"/>
    <property type="project" value="InterPro"/>
</dbReference>
<accession>A0AAV1ICQ6</accession>
<evidence type="ECO:0000256" key="7">
    <source>
        <dbReference type="ARBA" id="ARBA00022892"/>
    </source>
</evidence>
<reference evidence="17 18" key="1">
    <citation type="submission" date="2023-10" db="EMBL/GenBank/DDBJ databases">
        <authorList>
            <person name="Maclean D."/>
            <person name="Macfadyen A."/>
        </authorList>
    </citation>
    <scope>NUCLEOTIDE SEQUENCE [LARGE SCALE GENOMIC DNA]</scope>
</reference>
<feature type="region of interest" description="Disordered" evidence="13">
    <location>
        <begin position="588"/>
        <end position="615"/>
    </location>
</feature>
<evidence type="ECO:0000256" key="11">
    <source>
        <dbReference type="ARBA" id="ARBA00023329"/>
    </source>
</evidence>
<dbReference type="InterPro" id="IPR011989">
    <property type="entry name" value="ARM-like"/>
</dbReference>
<keyword evidence="18" id="KW-1185">Reference proteome</keyword>
<dbReference type="FunFam" id="1.25.10.10:FF:000078">
    <property type="entry name" value="Coatomer subunit gamma"/>
    <property type="match status" value="1"/>
</dbReference>
<name>A0AAV1ICQ6_9CHLO</name>
<keyword evidence="7 12" id="KW-0931">ER-Golgi transport</keyword>
<keyword evidence="6" id="KW-0677">Repeat</keyword>
<dbReference type="FunFam" id="2.60.40.1480:FF:000001">
    <property type="entry name" value="Coatomer subunit gamma"/>
    <property type="match status" value="1"/>
</dbReference>
<comment type="function">
    <text evidence="12">The coatomer is a cytosolic protein complex that binds to dilysine motifs and reversibly associates with Golgi non-clathrin-coated vesicles, which further mediate biosynthetic protein transport from the ER, via the Golgi up to the trans Golgi network. Coatomer complex is required for budding from Golgi membranes, and is essential for the retrograde Golgi-to-ER transport of dilysine-tagged proteins.</text>
</comment>
<evidence type="ECO:0000256" key="4">
    <source>
        <dbReference type="ARBA" id="ARBA00022448"/>
    </source>
</evidence>
<evidence type="ECO:0000256" key="2">
    <source>
        <dbReference type="ARBA" id="ARBA00010720"/>
    </source>
</evidence>
<feature type="domain" description="Coatomer subunit gamma C-terminal" evidence="16">
    <location>
        <begin position="772"/>
        <end position="885"/>
    </location>
</feature>
<dbReference type="InterPro" id="IPR009028">
    <property type="entry name" value="Coatomer/calthrin_app_sub_C"/>
</dbReference>
<dbReference type="InterPro" id="IPR032154">
    <property type="entry name" value="Coatomer_g_Cpla"/>
</dbReference>
<dbReference type="Pfam" id="PF16381">
    <property type="entry name" value="Coatomer_g_Cpla"/>
    <property type="match status" value="1"/>
</dbReference>
<comment type="subunit">
    <text evidence="3">Oligomeric complex that consists of at least the alpha, beta, beta', gamma, delta, epsilon and zeta subunits.</text>
</comment>
<organism evidence="17 18">
    <name type="scientific">Coccomyxa viridis</name>
    <dbReference type="NCBI Taxonomy" id="1274662"/>
    <lineage>
        <taxon>Eukaryota</taxon>
        <taxon>Viridiplantae</taxon>
        <taxon>Chlorophyta</taxon>
        <taxon>core chlorophytes</taxon>
        <taxon>Trebouxiophyceae</taxon>
        <taxon>Trebouxiophyceae incertae sedis</taxon>
        <taxon>Coccomyxaceae</taxon>
        <taxon>Coccomyxa</taxon>
    </lineage>
</organism>
<keyword evidence="11 12" id="KW-0968">Cytoplasmic vesicle</keyword>
<comment type="caution">
    <text evidence="17">The sequence shown here is derived from an EMBL/GenBank/DDBJ whole genome shotgun (WGS) entry which is preliminary data.</text>
</comment>
<protein>
    <recommendedName>
        <fullName evidence="12">Coatomer subunit gamma</fullName>
    </recommendedName>
</protein>
<evidence type="ECO:0000259" key="15">
    <source>
        <dbReference type="Pfam" id="PF08752"/>
    </source>
</evidence>
<evidence type="ECO:0000256" key="8">
    <source>
        <dbReference type="ARBA" id="ARBA00022927"/>
    </source>
</evidence>
<keyword evidence="8 12" id="KW-0653">Protein transport</keyword>
<dbReference type="Gene3D" id="3.30.310.10">
    <property type="entry name" value="TATA-Binding Protein"/>
    <property type="match status" value="1"/>
</dbReference>
<dbReference type="GO" id="GO:0006886">
    <property type="term" value="P:intracellular protein transport"/>
    <property type="evidence" value="ECO:0007669"/>
    <property type="project" value="InterPro"/>
</dbReference>
<dbReference type="Pfam" id="PF08752">
    <property type="entry name" value="COP-gamma_platf"/>
    <property type="match status" value="1"/>
</dbReference>
<dbReference type="PIRSF" id="PIRSF037093">
    <property type="entry name" value="Coatomer_gamma_subunit"/>
    <property type="match status" value="1"/>
</dbReference>
<dbReference type="InterPro" id="IPR002553">
    <property type="entry name" value="Clathrin/coatomer_adapt-like_N"/>
</dbReference>
<evidence type="ECO:0000256" key="6">
    <source>
        <dbReference type="ARBA" id="ARBA00022737"/>
    </source>
</evidence>
<feature type="domain" description="Coatomer gamma subunit appendage Ig-like subdomain" evidence="15">
    <location>
        <begin position="623"/>
        <end position="768"/>
    </location>
</feature>
<dbReference type="InterPro" id="IPR012295">
    <property type="entry name" value="TBP_dom_sf"/>
</dbReference>
<dbReference type="Proteomes" id="UP001314263">
    <property type="component" value="Unassembled WGS sequence"/>
</dbReference>
<dbReference type="GO" id="GO:0030126">
    <property type="term" value="C:COPI vesicle coat"/>
    <property type="evidence" value="ECO:0007669"/>
    <property type="project" value="InterPro"/>
</dbReference>
<dbReference type="InterPro" id="IPR013040">
    <property type="entry name" value="Coatomer_gsu_app_Ig-like_dom"/>
</dbReference>
<dbReference type="EMBL" id="CAUYUE010000011">
    <property type="protein sequence ID" value="CAK0785131.1"/>
    <property type="molecule type" value="Genomic_DNA"/>
</dbReference>
<dbReference type="Gene3D" id="2.60.40.1480">
    <property type="entry name" value="Coatomer, gamma subunit, appendage domain"/>
    <property type="match status" value="1"/>
</dbReference>
<evidence type="ECO:0000256" key="3">
    <source>
        <dbReference type="ARBA" id="ARBA00011775"/>
    </source>
</evidence>
<dbReference type="InterPro" id="IPR037067">
    <property type="entry name" value="Coatomer_gsu_app_sf"/>
</dbReference>
<dbReference type="FunFam" id="1.25.10.10:FF:000071">
    <property type="entry name" value="Coatomer subunit gamma"/>
    <property type="match status" value="1"/>
</dbReference>
<dbReference type="PANTHER" id="PTHR10261">
    <property type="entry name" value="COATOMER SUBUNIT GAMMA"/>
    <property type="match status" value="1"/>
</dbReference>
<dbReference type="AlphaFoldDB" id="A0AAV1ICQ6"/>
<comment type="subcellular location">
    <subcellularLocation>
        <location evidence="12">Cytoplasm</location>
    </subcellularLocation>
    <subcellularLocation>
        <location evidence="1 12">Golgi apparatus membrane</location>
        <topology evidence="1 12">Peripheral membrane protein</topology>
        <orientation evidence="1 12">Cytoplasmic side</orientation>
    </subcellularLocation>
    <subcellularLocation>
        <location evidence="12">Cytoplasmic vesicle</location>
        <location evidence="12">COPI-coated vesicle membrane</location>
        <topology evidence="12">Peripheral membrane protein</topology>
        <orientation evidence="12">Cytoplasmic side</orientation>
    </subcellularLocation>
</comment>
<dbReference type="GO" id="GO:0006888">
    <property type="term" value="P:endoplasmic reticulum to Golgi vesicle-mediated transport"/>
    <property type="evidence" value="ECO:0007669"/>
    <property type="project" value="TreeGrafter"/>
</dbReference>
<evidence type="ECO:0000256" key="12">
    <source>
        <dbReference type="PIRNR" id="PIRNR037093"/>
    </source>
</evidence>
<keyword evidence="10 12" id="KW-0472">Membrane</keyword>
<evidence type="ECO:0000256" key="13">
    <source>
        <dbReference type="SAM" id="MobiDB-lite"/>
    </source>
</evidence>
<evidence type="ECO:0000256" key="10">
    <source>
        <dbReference type="ARBA" id="ARBA00023136"/>
    </source>
</evidence>
<keyword evidence="5 12" id="KW-0963">Cytoplasm</keyword>
<dbReference type="SUPFAM" id="SSF55711">
    <property type="entry name" value="Subdomain of clathrin and coatomer appendage domain"/>
    <property type="match status" value="1"/>
</dbReference>